<reference evidence="8" key="1">
    <citation type="submission" date="2021-03" db="EMBL/GenBank/DDBJ databases">
        <title>Comparative genomics and phylogenomic investigation of the class Geoglossomycetes provide insights into ecological specialization and systematics.</title>
        <authorList>
            <person name="Melie T."/>
            <person name="Pirro S."/>
            <person name="Miller A.N."/>
            <person name="Quandt A."/>
        </authorList>
    </citation>
    <scope>NUCLEOTIDE SEQUENCE</scope>
    <source>
        <strain evidence="8">GBOQ0MN5Z8</strain>
    </source>
</reference>
<evidence type="ECO:0000313" key="9">
    <source>
        <dbReference type="Proteomes" id="UP000698800"/>
    </source>
</evidence>
<evidence type="ECO:0000313" key="8">
    <source>
        <dbReference type="EMBL" id="KAH0533907.1"/>
    </source>
</evidence>
<evidence type="ECO:0000256" key="6">
    <source>
        <dbReference type="SAM" id="MobiDB-lite"/>
    </source>
</evidence>
<dbReference type="Gene3D" id="3.40.50.12650">
    <property type="match status" value="1"/>
</dbReference>
<protein>
    <recommendedName>
        <fullName evidence="7">DNA repair metallo-beta-lactamase domain-containing protein</fullName>
    </recommendedName>
</protein>
<dbReference type="GO" id="GO:0006303">
    <property type="term" value="P:double-strand break repair via nonhomologous end joining"/>
    <property type="evidence" value="ECO:0007669"/>
    <property type="project" value="TreeGrafter"/>
</dbReference>
<comment type="similarity">
    <text evidence="2">Belongs to the DNA repair metallo-beta-lactamase (DRMBL) family.</text>
</comment>
<dbReference type="CDD" id="cd16273">
    <property type="entry name" value="SNM1A-1C-like_MBL-fold"/>
    <property type="match status" value="1"/>
</dbReference>
<dbReference type="FunFam" id="3.40.50.12650:FF:000007">
    <property type="entry name" value="DNA cross-link repair 1A protein, variant"/>
    <property type="match status" value="1"/>
</dbReference>
<dbReference type="FunFam" id="3.60.15.10:FF:000038">
    <property type="entry name" value="DNA cross-link repair protein pso2/snm1"/>
    <property type="match status" value="1"/>
</dbReference>
<dbReference type="Pfam" id="PF07522">
    <property type="entry name" value="DRMBL"/>
    <property type="match status" value="1"/>
</dbReference>
<sequence>MFRNPREKPTASTANPSVGRPPTPPWPTPLGSRSSNMKKVAGGKPRNGSILSFFKKAEPQAPQDWGEDDGEGLFFKDDRGVRGDDFTSENSPFDDMFEDPEQSWRYNEDVGSIKRRKLDSEVWGEKIRGGEGLAVSPFWGEHSSTGYPKGASSSPPVPDSGERDIMEGGIRSGSSESVDHVTEAKKPGRYAGLLVVKTNSRKVSEEEVIETTKESTVIDNALGGLNPEVASFSITDEIFQEKTEKVEMHNPGLSREETSAPGDEEFADLDMIEDYNDDIFAGGEEMAERRWMEEQRRLEMAEDGVDPDFIDDFPEGDHKTSSSELVTGDGEEVIACPICSASLEGITDTDATLHVNHCLDGDPIPLPERIIARPATPSKRFQRPAKPAQASPFSLGSSSGTSSAFSKLMSSHAEDAAWASAAAAETASRGKPTYQRTCPFYKILPGFFICVDAFRYGAVAGCKAYFLSHFHSDHYIGLTASWCHGPIYCSRVTGNLVRQQLRVDPKWVVDVEFEKKIVVPDTDGVEVTMIDANHCPGSSLFLFEKVVGKGKNPKVQRVLHCGDFRACLAHIQHPLLRPDVVDPATGKRVGQRQIDVCYLDTTYLNPRYSFPSQEDVIDACAKMCASLAKEQIDEGDEWERVLKGRANRGMTKFISKGKASPSNTGGDSGVDGTTTVTSASSKSPNPRGRLLVVIGTYSIGKERVCIGIARALNTKIYAPPNKQKICACLEDAELNALLTKNPKEAQVHMTPLMEIGNDTLQAYLKSHAPHFTRIVGFRPSGWTYKPPPSRLSTPLPSVHDILHSPQWRSPFGPADLAPQRGATADVACYAVPYSEHSSFRELTMFCCAVRIGRVVPTVGVGSGRGRERMRG</sequence>
<dbReference type="InterPro" id="IPR036866">
    <property type="entry name" value="RibonucZ/Hydroxyglut_hydro"/>
</dbReference>
<evidence type="ECO:0000256" key="1">
    <source>
        <dbReference type="ARBA" id="ARBA00004123"/>
    </source>
</evidence>
<feature type="domain" description="DNA repair metallo-beta-lactamase" evidence="7">
    <location>
        <begin position="733"/>
        <end position="861"/>
    </location>
</feature>
<feature type="compositionally biased region" description="Polar residues" evidence="6">
    <location>
        <begin position="142"/>
        <end position="154"/>
    </location>
</feature>
<comment type="subcellular location">
    <subcellularLocation>
        <location evidence="1">Nucleus</location>
    </subcellularLocation>
</comment>
<feature type="compositionally biased region" description="Basic and acidic residues" evidence="6">
    <location>
        <begin position="74"/>
        <end position="85"/>
    </location>
</feature>
<dbReference type="GO" id="GO:0005634">
    <property type="term" value="C:nucleus"/>
    <property type="evidence" value="ECO:0007669"/>
    <property type="project" value="UniProtKB-SubCell"/>
</dbReference>
<dbReference type="AlphaFoldDB" id="A0A9P8L0V6"/>
<evidence type="ECO:0000256" key="5">
    <source>
        <dbReference type="ARBA" id="ARBA00023242"/>
    </source>
</evidence>
<dbReference type="Gene3D" id="3.60.15.10">
    <property type="entry name" value="Ribonuclease Z/Hydroxyacylglutathione hydrolase-like"/>
    <property type="match status" value="1"/>
</dbReference>
<keyword evidence="3" id="KW-0227">DNA damage</keyword>
<feature type="non-terminal residue" evidence="8">
    <location>
        <position position="871"/>
    </location>
</feature>
<dbReference type="InterPro" id="IPR011084">
    <property type="entry name" value="DRMBL"/>
</dbReference>
<keyword evidence="9" id="KW-1185">Reference proteome</keyword>
<dbReference type="EMBL" id="JAGHQL010000315">
    <property type="protein sequence ID" value="KAH0533907.1"/>
    <property type="molecule type" value="Genomic_DNA"/>
</dbReference>
<feature type="region of interest" description="Disordered" evidence="6">
    <location>
        <begin position="1"/>
        <end position="102"/>
    </location>
</feature>
<evidence type="ECO:0000259" key="7">
    <source>
        <dbReference type="Pfam" id="PF07522"/>
    </source>
</evidence>
<organism evidence="8 9">
    <name type="scientific">Glutinoglossum americanum</name>
    <dbReference type="NCBI Taxonomy" id="1670608"/>
    <lineage>
        <taxon>Eukaryota</taxon>
        <taxon>Fungi</taxon>
        <taxon>Dikarya</taxon>
        <taxon>Ascomycota</taxon>
        <taxon>Pezizomycotina</taxon>
        <taxon>Geoglossomycetes</taxon>
        <taxon>Geoglossales</taxon>
        <taxon>Geoglossaceae</taxon>
        <taxon>Glutinoglossum</taxon>
    </lineage>
</organism>
<dbReference type="Proteomes" id="UP000698800">
    <property type="component" value="Unassembled WGS sequence"/>
</dbReference>
<evidence type="ECO:0000256" key="3">
    <source>
        <dbReference type="ARBA" id="ARBA00022763"/>
    </source>
</evidence>
<dbReference type="PANTHER" id="PTHR23240:SF6">
    <property type="entry name" value="DNA CROSS-LINK REPAIR 1A PROTEIN"/>
    <property type="match status" value="1"/>
</dbReference>
<feature type="region of interest" description="Disordered" evidence="6">
    <location>
        <begin position="375"/>
        <end position="397"/>
    </location>
</feature>
<evidence type="ECO:0000256" key="4">
    <source>
        <dbReference type="ARBA" id="ARBA00023204"/>
    </source>
</evidence>
<name>A0A9P8L0V6_9PEZI</name>
<keyword evidence="4" id="KW-0234">DNA repair</keyword>
<feature type="compositionally biased region" description="Pro residues" evidence="6">
    <location>
        <begin position="19"/>
        <end position="28"/>
    </location>
</feature>
<gene>
    <name evidence="8" type="ORF">FGG08_007477</name>
</gene>
<accession>A0A9P8L0V6</accession>
<keyword evidence="5" id="KW-0539">Nucleus</keyword>
<feature type="region of interest" description="Disordered" evidence="6">
    <location>
        <begin position="652"/>
        <end position="685"/>
    </location>
</feature>
<proteinExistence type="inferred from homology"/>
<dbReference type="PANTHER" id="PTHR23240">
    <property type="entry name" value="DNA CROSS-LINK REPAIR PROTEIN PSO2/SNM1-RELATED"/>
    <property type="match status" value="1"/>
</dbReference>
<dbReference type="GO" id="GO:0036297">
    <property type="term" value="P:interstrand cross-link repair"/>
    <property type="evidence" value="ECO:0007669"/>
    <property type="project" value="TreeGrafter"/>
</dbReference>
<evidence type="ECO:0000256" key="2">
    <source>
        <dbReference type="ARBA" id="ARBA00010304"/>
    </source>
</evidence>
<dbReference type="GO" id="GO:0035312">
    <property type="term" value="F:5'-3' DNA exonuclease activity"/>
    <property type="evidence" value="ECO:0007669"/>
    <property type="project" value="TreeGrafter"/>
</dbReference>
<feature type="region of interest" description="Disordered" evidence="6">
    <location>
        <begin position="134"/>
        <end position="184"/>
    </location>
</feature>
<dbReference type="OrthoDB" id="262529at2759"/>
<dbReference type="SUPFAM" id="SSF56281">
    <property type="entry name" value="Metallo-hydrolase/oxidoreductase"/>
    <property type="match status" value="1"/>
</dbReference>
<comment type="caution">
    <text evidence="8">The sequence shown here is derived from an EMBL/GenBank/DDBJ whole genome shotgun (WGS) entry which is preliminary data.</text>
</comment>
<dbReference type="GO" id="GO:0003684">
    <property type="term" value="F:damaged DNA binding"/>
    <property type="evidence" value="ECO:0007669"/>
    <property type="project" value="TreeGrafter"/>
</dbReference>